<sequence length="209" mass="24864">MYSGMEVNFAKIPYTRMLSEAIEDVVEYNLFWIFWRTGAWLTVPKQKRIVDSLLAIEVKKLIEYFSLIVMLEKDKNSYEEKVSVSYNNLLYTMKQKVVNQIGTTEGAMVIEEYLEKTENKKIEYKPLGLNKMVEKYAKKYRDLYEKLNYIQHHSLIPSAQTAYIKEEIFSKTKIMMHEVHEITKRLYIKDESKSKSFDELFKIITKYTG</sequence>
<dbReference type="RefSeq" id="WP_131613114.1">
    <property type="nucleotide sequence ID" value="NZ_PSZP01000002.1"/>
</dbReference>
<evidence type="ECO:0000313" key="2">
    <source>
        <dbReference type="Proteomes" id="UP000291072"/>
    </source>
</evidence>
<accession>A0A4R0XSV4</accession>
<organism evidence="1 2">
    <name type="scientific">Mycoplasma todarodis</name>
    <dbReference type="NCBI Taxonomy" id="1937191"/>
    <lineage>
        <taxon>Bacteria</taxon>
        <taxon>Bacillati</taxon>
        <taxon>Mycoplasmatota</taxon>
        <taxon>Mollicutes</taxon>
        <taxon>Mycoplasmataceae</taxon>
        <taxon>Mycoplasma</taxon>
    </lineage>
</organism>
<name>A0A4R0XSV4_9MOLU</name>
<proteinExistence type="predicted"/>
<gene>
    <name evidence="1" type="ORF">C4B25_00510</name>
</gene>
<comment type="caution">
    <text evidence="1">The sequence shown here is derived from an EMBL/GenBank/DDBJ whole genome shotgun (WGS) entry which is preliminary data.</text>
</comment>
<evidence type="ECO:0000313" key="1">
    <source>
        <dbReference type="EMBL" id="TCG11972.1"/>
    </source>
</evidence>
<reference evidence="1 2" key="1">
    <citation type="submission" date="2018-02" db="EMBL/GenBank/DDBJ databases">
        <title>Mycoplasma marinum and Mycoplasma todarodis sp. nov., moderately halophilic and psychrotolerant mycoplasmas isolated from cephalopods.</title>
        <authorList>
            <person name="Viver T."/>
        </authorList>
    </citation>
    <scope>NUCLEOTIDE SEQUENCE [LARGE SCALE GENOMIC DNA]</scope>
    <source>
        <strain evidence="1 2">5H</strain>
    </source>
</reference>
<dbReference type="EMBL" id="PSZP01000002">
    <property type="protein sequence ID" value="TCG11972.1"/>
    <property type="molecule type" value="Genomic_DNA"/>
</dbReference>
<protein>
    <submittedName>
        <fullName evidence="1">Uncharacterized protein</fullName>
    </submittedName>
</protein>
<keyword evidence="2" id="KW-1185">Reference proteome</keyword>
<dbReference type="Proteomes" id="UP000291072">
    <property type="component" value="Unassembled WGS sequence"/>
</dbReference>
<dbReference type="AlphaFoldDB" id="A0A4R0XSV4"/>